<evidence type="ECO:0000313" key="11">
    <source>
        <dbReference type="Proteomes" id="UP000050360"/>
    </source>
</evidence>
<dbReference type="FunFam" id="3.40.50.880:FF:000003">
    <property type="entry name" value="Anthranilate synthase component II"/>
    <property type="match status" value="1"/>
</dbReference>
<keyword evidence="4" id="KW-0822">Tryptophan biosynthesis</keyword>
<evidence type="ECO:0000256" key="2">
    <source>
        <dbReference type="ARBA" id="ARBA00012266"/>
    </source>
</evidence>
<keyword evidence="6" id="KW-0057">Aromatic amino acid biosynthesis</keyword>
<dbReference type="PRINTS" id="PR00097">
    <property type="entry name" value="ANTSNTHASEII"/>
</dbReference>
<comment type="catalytic activity">
    <reaction evidence="8">
        <text>chorismate + L-glutamine = anthranilate + pyruvate + L-glutamate + H(+)</text>
        <dbReference type="Rhea" id="RHEA:21732"/>
        <dbReference type="ChEBI" id="CHEBI:15361"/>
        <dbReference type="ChEBI" id="CHEBI:15378"/>
        <dbReference type="ChEBI" id="CHEBI:16567"/>
        <dbReference type="ChEBI" id="CHEBI:29748"/>
        <dbReference type="ChEBI" id="CHEBI:29985"/>
        <dbReference type="ChEBI" id="CHEBI:58359"/>
        <dbReference type="EC" id="4.1.3.27"/>
    </reaction>
</comment>
<proteinExistence type="predicted"/>
<dbReference type="GO" id="GO:0005829">
    <property type="term" value="C:cytosol"/>
    <property type="evidence" value="ECO:0007669"/>
    <property type="project" value="TreeGrafter"/>
</dbReference>
<dbReference type="InterPro" id="IPR006221">
    <property type="entry name" value="TrpG/PapA_dom"/>
</dbReference>
<dbReference type="SUPFAM" id="SSF52317">
    <property type="entry name" value="Class I glutamine amidotransferase-like"/>
    <property type="match status" value="1"/>
</dbReference>
<dbReference type="InterPro" id="IPR017926">
    <property type="entry name" value="GATASE"/>
</dbReference>
<feature type="domain" description="Glutamine amidotransferase" evidence="9">
    <location>
        <begin position="5"/>
        <end position="186"/>
    </location>
</feature>
<evidence type="ECO:0000256" key="7">
    <source>
        <dbReference type="ARBA" id="ARBA00023239"/>
    </source>
</evidence>
<gene>
    <name evidence="10" type="ORF">MPEBLZ_00254</name>
</gene>
<dbReference type="PANTHER" id="PTHR43418">
    <property type="entry name" value="MULTIFUNCTIONAL TRYPTOPHAN BIOSYNTHESIS PROTEIN-RELATED"/>
    <property type="match status" value="1"/>
</dbReference>
<dbReference type="InterPro" id="IPR050472">
    <property type="entry name" value="Anth_synth/Amidotransfase"/>
</dbReference>
<evidence type="ECO:0000313" key="10">
    <source>
        <dbReference type="EMBL" id="KPQ45171.1"/>
    </source>
</evidence>
<dbReference type="PROSITE" id="PS51273">
    <property type="entry name" value="GATASE_TYPE_1"/>
    <property type="match status" value="1"/>
</dbReference>
<comment type="pathway">
    <text evidence="1">Amino-acid biosynthesis; L-tryptophan biosynthesis; L-tryptophan from chorismate: step 1/5.</text>
</comment>
<evidence type="ECO:0000259" key="9">
    <source>
        <dbReference type="Pfam" id="PF00117"/>
    </source>
</evidence>
<dbReference type="PRINTS" id="PR00099">
    <property type="entry name" value="CPSGATASE"/>
</dbReference>
<dbReference type="InterPro" id="IPR029062">
    <property type="entry name" value="Class_I_gatase-like"/>
</dbReference>
<evidence type="ECO:0000256" key="1">
    <source>
        <dbReference type="ARBA" id="ARBA00004873"/>
    </source>
</evidence>
<evidence type="ECO:0000256" key="3">
    <source>
        <dbReference type="ARBA" id="ARBA00022605"/>
    </source>
</evidence>
<dbReference type="Proteomes" id="UP000050360">
    <property type="component" value="Unassembled WGS sequence"/>
</dbReference>
<dbReference type="AlphaFoldDB" id="A0A0P8A9Z4"/>
<accession>A0A0P8A9Z4</accession>
<organism evidence="10 11">
    <name type="scientific">Candidatus Methanoperedens nitratireducens</name>
    <dbReference type="NCBI Taxonomy" id="1392998"/>
    <lineage>
        <taxon>Archaea</taxon>
        <taxon>Methanobacteriati</taxon>
        <taxon>Methanobacteriota</taxon>
        <taxon>Stenosarchaea group</taxon>
        <taxon>Methanomicrobia</taxon>
        <taxon>Methanosarcinales</taxon>
        <taxon>ANME-2 cluster</taxon>
        <taxon>Candidatus Methanoperedentaceae</taxon>
        <taxon>Candidatus Methanoperedens</taxon>
    </lineage>
</organism>
<dbReference type="Pfam" id="PF00117">
    <property type="entry name" value="GATase"/>
    <property type="match status" value="1"/>
</dbReference>
<keyword evidence="5" id="KW-0315">Glutamine amidotransferase</keyword>
<evidence type="ECO:0000256" key="6">
    <source>
        <dbReference type="ARBA" id="ARBA00023141"/>
    </source>
</evidence>
<reference evidence="10 11" key="1">
    <citation type="submission" date="2015-09" db="EMBL/GenBank/DDBJ databases">
        <title>A metagenomics-based metabolic model of nitrate-dependent anaerobic oxidation of methane by Methanoperedens-like archaea.</title>
        <authorList>
            <person name="Arshad A."/>
            <person name="Speth D.R."/>
            <person name="De Graaf R.M."/>
            <person name="Op Den Camp H.J."/>
            <person name="Jetten M.S."/>
            <person name="Welte C.U."/>
        </authorList>
    </citation>
    <scope>NUCLEOTIDE SEQUENCE [LARGE SCALE GENOMIC DNA]</scope>
</reference>
<dbReference type="EMBL" id="LKCM01000019">
    <property type="protein sequence ID" value="KPQ45171.1"/>
    <property type="molecule type" value="Genomic_DNA"/>
</dbReference>
<keyword evidence="7 10" id="KW-0456">Lyase</keyword>
<evidence type="ECO:0000256" key="5">
    <source>
        <dbReference type="ARBA" id="ARBA00022962"/>
    </source>
</evidence>
<protein>
    <recommendedName>
        <fullName evidence="2">anthranilate synthase</fullName>
        <ecNumber evidence="2">4.1.3.27</ecNumber>
    </recommendedName>
</protein>
<dbReference type="EC" id="4.1.3.27" evidence="2"/>
<keyword evidence="3" id="KW-0028">Amino-acid biosynthesis</keyword>
<dbReference type="PATRIC" id="fig|1719120.3.peg.280"/>
<dbReference type="NCBIfam" id="TIGR00566">
    <property type="entry name" value="trpG_papA"/>
    <property type="match status" value="1"/>
</dbReference>
<evidence type="ECO:0000256" key="8">
    <source>
        <dbReference type="ARBA" id="ARBA00047683"/>
    </source>
</evidence>
<evidence type="ECO:0000256" key="4">
    <source>
        <dbReference type="ARBA" id="ARBA00022822"/>
    </source>
</evidence>
<dbReference type="GO" id="GO:0000162">
    <property type="term" value="P:L-tryptophan biosynthetic process"/>
    <property type="evidence" value="ECO:0007669"/>
    <property type="project" value="UniProtKB-KW"/>
</dbReference>
<name>A0A0P8A9Z4_9EURY</name>
<dbReference type="Gene3D" id="3.40.50.880">
    <property type="match status" value="1"/>
</dbReference>
<sequence>MKVLFVNNKDSFVWNLVDYVSIFEPDTVVVPNTISLKEVRDINPDAIVISPGPGHPANPGDIGNCLDIIRESTVPVLGVCLGHQAIAVAFGGEVAHSPSGPLHGKTSPINHNCKGIFQGLPVPLVGGRYHSLAITRLPQKIDVTARTEDGIIMGIKHKERPIYGLQFHPESVLTPQGLKIVKNFLSQSKE</sequence>
<dbReference type="CDD" id="cd01743">
    <property type="entry name" value="GATase1_Anthranilate_Synthase"/>
    <property type="match status" value="1"/>
</dbReference>
<dbReference type="PANTHER" id="PTHR43418:SF4">
    <property type="entry name" value="MULTIFUNCTIONAL TRYPTOPHAN BIOSYNTHESIS PROTEIN"/>
    <property type="match status" value="1"/>
</dbReference>
<dbReference type="PRINTS" id="PR00096">
    <property type="entry name" value="GATASE"/>
</dbReference>
<dbReference type="GO" id="GO:0004049">
    <property type="term" value="F:anthranilate synthase activity"/>
    <property type="evidence" value="ECO:0007669"/>
    <property type="project" value="UniProtKB-EC"/>
</dbReference>
<comment type="caution">
    <text evidence="10">The sequence shown here is derived from an EMBL/GenBank/DDBJ whole genome shotgun (WGS) entry which is preliminary data.</text>
</comment>